<name>A0A0F8XZ50_9ZZZZ</name>
<accession>A0A0F8XZ50</accession>
<gene>
    <name evidence="1" type="ORF">LCGC14_3156960</name>
</gene>
<reference evidence="1" key="1">
    <citation type="journal article" date="2015" name="Nature">
        <title>Complex archaea that bridge the gap between prokaryotes and eukaryotes.</title>
        <authorList>
            <person name="Spang A."/>
            <person name="Saw J.H."/>
            <person name="Jorgensen S.L."/>
            <person name="Zaremba-Niedzwiedzka K."/>
            <person name="Martijn J."/>
            <person name="Lind A.E."/>
            <person name="van Eijk R."/>
            <person name="Schleper C."/>
            <person name="Guy L."/>
            <person name="Ettema T.J."/>
        </authorList>
    </citation>
    <scope>NUCLEOTIDE SEQUENCE</scope>
</reference>
<proteinExistence type="predicted"/>
<protein>
    <submittedName>
        <fullName evidence="1">Uncharacterized protein</fullName>
    </submittedName>
</protein>
<organism evidence="1">
    <name type="scientific">marine sediment metagenome</name>
    <dbReference type="NCBI Taxonomy" id="412755"/>
    <lineage>
        <taxon>unclassified sequences</taxon>
        <taxon>metagenomes</taxon>
        <taxon>ecological metagenomes</taxon>
    </lineage>
</organism>
<dbReference type="EMBL" id="LAZR01069663">
    <property type="protein sequence ID" value="KKK47264.1"/>
    <property type="molecule type" value="Genomic_DNA"/>
</dbReference>
<sequence length="70" mass="7460">MPIEAADVVVRAMNDFLDGIIYQNFFEGSELLQGYRIDDVDFVAGGDLNETELLGVAVEAVGLGIKGDGP</sequence>
<dbReference type="AlphaFoldDB" id="A0A0F8XZ50"/>
<comment type="caution">
    <text evidence="1">The sequence shown here is derived from an EMBL/GenBank/DDBJ whole genome shotgun (WGS) entry which is preliminary data.</text>
</comment>
<evidence type="ECO:0000313" key="1">
    <source>
        <dbReference type="EMBL" id="KKK47264.1"/>
    </source>
</evidence>